<gene>
    <name evidence="1" type="ORF">EVAR_92268_1</name>
</gene>
<proteinExistence type="predicted"/>
<evidence type="ECO:0000313" key="2">
    <source>
        <dbReference type="Proteomes" id="UP000299102"/>
    </source>
</evidence>
<keyword evidence="2" id="KW-1185">Reference proteome</keyword>
<accession>A0A4C1TL97</accession>
<organism evidence="1 2">
    <name type="scientific">Eumeta variegata</name>
    <name type="common">Bagworm moth</name>
    <name type="synonym">Eumeta japonica</name>
    <dbReference type="NCBI Taxonomy" id="151549"/>
    <lineage>
        <taxon>Eukaryota</taxon>
        <taxon>Metazoa</taxon>
        <taxon>Ecdysozoa</taxon>
        <taxon>Arthropoda</taxon>
        <taxon>Hexapoda</taxon>
        <taxon>Insecta</taxon>
        <taxon>Pterygota</taxon>
        <taxon>Neoptera</taxon>
        <taxon>Endopterygota</taxon>
        <taxon>Lepidoptera</taxon>
        <taxon>Glossata</taxon>
        <taxon>Ditrysia</taxon>
        <taxon>Tineoidea</taxon>
        <taxon>Psychidae</taxon>
        <taxon>Oiketicinae</taxon>
        <taxon>Eumeta</taxon>
    </lineage>
</organism>
<name>A0A4C1TL97_EUMVA</name>
<sequence>MDTCNPRGVTSALQTFRVARRYLIEEGEVQFPAVGSNTDPAVNSDPKTALVFPIVRYIDYASRGPFFVNTSIILY</sequence>
<dbReference type="AlphaFoldDB" id="A0A4C1TL97"/>
<protein>
    <submittedName>
        <fullName evidence="1">Uncharacterized protein</fullName>
    </submittedName>
</protein>
<comment type="caution">
    <text evidence="1">The sequence shown here is derived from an EMBL/GenBank/DDBJ whole genome shotgun (WGS) entry which is preliminary data.</text>
</comment>
<dbReference type="Proteomes" id="UP000299102">
    <property type="component" value="Unassembled WGS sequence"/>
</dbReference>
<evidence type="ECO:0000313" key="1">
    <source>
        <dbReference type="EMBL" id="GBP15273.1"/>
    </source>
</evidence>
<dbReference type="EMBL" id="BGZK01000070">
    <property type="protein sequence ID" value="GBP15273.1"/>
    <property type="molecule type" value="Genomic_DNA"/>
</dbReference>
<reference evidence="1 2" key="1">
    <citation type="journal article" date="2019" name="Commun. Biol.">
        <title>The bagworm genome reveals a unique fibroin gene that provides high tensile strength.</title>
        <authorList>
            <person name="Kono N."/>
            <person name="Nakamura H."/>
            <person name="Ohtoshi R."/>
            <person name="Tomita M."/>
            <person name="Numata K."/>
            <person name="Arakawa K."/>
        </authorList>
    </citation>
    <scope>NUCLEOTIDE SEQUENCE [LARGE SCALE GENOMIC DNA]</scope>
</reference>